<keyword evidence="1" id="KW-0812">Transmembrane</keyword>
<keyword evidence="1" id="KW-0472">Membrane</keyword>
<protein>
    <submittedName>
        <fullName evidence="2">Uncharacterized protein</fullName>
    </submittedName>
</protein>
<sequence length="134" mass="15099">MPDVTYDQATPKSRRFPALKFRFGGFFRILAIIALAILLNLAAAVIAGFISAFSGNIDINSLTLSFDPQITIAYLLVYYSFVHFYKITSRQSYFYLLFTLLLSFTTSFIQGSITMILLPPLLLKLRLIQTPSAQ</sequence>
<keyword evidence="1" id="KW-1133">Transmembrane helix</keyword>
<gene>
    <name evidence="2" type="ORF">A2228_01630</name>
</gene>
<dbReference type="Proteomes" id="UP000176191">
    <property type="component" value="Unassembled WGS sequence"/>
</dbReference>
<dbReference type="AlphaFoldDB" id="A0A1F5F4I0"/>
<evidence type="ECO:0000313" key="3">
    <source>
        <dbReference type="Proteomes" id="UP000176191"/>
    </source>
</evidence>
<reference evidence="2 3" key="1">
    <citation type="journal article" date="2016" name="Nat. Commun.">
        <title>Thousands of microbial genomes shed light on interconnected biogeochemical processes in an aquifer system.</title>
        <authorList>
            <person name="Anantharaman K."/>
            <person name="Brown C.T."/>
            <person name="Hug L.A."/>
            <person name="Sharon I."/>
            <person name="Castelle C.J."/>
            <person name="Probst A.J."/>
            <person name="Thomas B.C."/>
            <person name="Singh A."/>
            <person name="Wilkins M.J."/>
            <person name="Karaoz U."/>
            <person name="Brodie E.L."/>
            <person name="Williams K.H."/>
            <person name="Hubbard S.S."/>
            <person name="Banfield J.F."/>
        </authorList>
    </citation>
    <scope>NUCLEOTIDE SEQUENCE [LARGE SCALE GENOMIC DNA]</scope>
</reference>
<organism evidence="2 3">
    <name type="scientific">Candidatus Collierbacteria bacterium RIFOXYA2_FULL_46_10</name>
    <dbReference type="NCBI Taxonomy" id="1817726"/>
    <lineage>
        <taxon>Bacteria</taxon>
        <taxon>Candidatus Collieribacteriota</taxon>
    </lineage>
</organism>
<comment type="caution">
    <text evidence="2">The sequence shown here is derived from an EMBL/GenBank/DDBJ whole genome shotgun (WGS) entry which is preliminary data.</text>
</comment>
<evidence type="ECO:0000313" key="2">
    <source>
        <dbReference type="EMBL" id="OGD74548.1"/>
    </source>
</evidence>
<feature type="transmembrane region" description="Helical" evidence="1">
    <location>
        <begin position="62"/>
        <end position="81"/>
    </location>
</feature>
<dbReference type="EMBL" id="MFAK01000033">
    <property type="protein sequence ID" value="OGD74548.1"/>
    <property type="molecule type" value="Genomic_DNA"/>
</dbReference>
<accession>A0A1F5F4I0</accession>
<feature type="transmembrane region" description="Helical" evidence="1">
    <location>
        <begin position="93"/>
        <end position="118"/>
    </location>
</feature>
<evidence type="ECO:0000256" key="1">
    <source>
        <dbReference type="SAM" id="Phobius"/>
    </source>
</evidence>
<proteinExistence type="predicted"/>
<name>A0A1F5F4I0_9BACT</name>
<feature type="transmembrane region" description="Helical" evidence="1">
    <location>
        <begin position="25"/>
        <end position="50"/>
    </location>
</feature>